<protein>
    <recommendedName>
        <fullName evidence="9">Replication protein A subunit</fullName>
    </recommendedName>
</protein>
<evidence type="ECO:0000313" key="15">
    <source>
        <dbReference type="EMBL" id="KAJ2782715.1"/>
    </source>
</evidence>
<comment type="subcellular location">
    <subcellularLocation>
        <location evidence="1 9">Nucleus</location>
    </subcellularLocation>
</comment>
<evidence type="ECO:0000256" key="10">
    <source>
        <dbReference type="SAM" id="MobiDB-lite"/>
    </source>
</evidence>
<reference evidence="15" key="1">
    <citation type="submission" date="2022-07" db="EMBL/GenBank/DDBJ databases">
        <title>Phylogenomic reconstructions and comparative analyses of Kickxellomycotina fungi.</title>
        <authorList>
            <person name="Reynolds N.K."/>
            <person name="Stajich J.E."/>
            <person name="Barry K."/>
            <person name="Grigoriev I.V."/>
            <person name="Crous P."/>
            <person name="Smith M.E."/>
        </authorList>
    </citation>
    <scope>NUCLEOTIDE SEQUENCE</scope>
    <source>
        <strain evidence="15">BCRC 34489</strain>
    </source>
</reference>
<keyword evidence="16" id="KW-1185">Reference proteome</keyword>
<gene>
    <name evidence="15" type="primary">RFA1</name>
    <name evidence="15" type="ORF">GGI15_002831</name>
</gene>
<feature type="domain" description="Replication factor A C-terminal" evidence="13">
    <location>
        <begin position="489"/>
        <end position="635"/>
    </location>
</feature>
<dbReference type="EMBL" id="JANBUM010000167">
    <property type="protein sequence ID" value="KAJ2782715.1"/>
    <property type="molecule type" value="Genomic_DNA"/>
</dbReference>
<dbReference type="InterPro" id="IPR004591">
    <property type="entry name" value="Rfa1"/>
</dbReference>
<accession>A0A9W8LJ87</accession>
<comment type="subunit">
    <text evidence="9">Component of the heterotrimeric canonical replication protein A complex (RPA).</text>
</comment>
<comment type="caution">
    <text evidence="15">The sequence shown here is derived from an EMBL/GenBank/DDBJ whole genome shotgun (WGS) entry which is preliminary data.</text>
</comment>
<evidence type="ECO:0000256" key="2">
    <source>
        <dbReference type="ARBA" id="ARBA00005690"/>
    </source>
</evidence>
<evidence type="ECO:0000259" key="13">
    <source>
        <dbReference type="Pfam" id="PF08646"/>
    </source>
</evidence>
<dbReference type="InterPro" id="IPR012340">
    <property type="entry name" value="NA-bd_OB-fold"/>
</dbReference>
<dbReference type="CDD" id="cd04474">
    <property type="entry name" value="RPA1_DBD_A"/>
    <property type="match status" value="1"/>
</dbReference>
<dbReference type="GO" id="GO:0006260">
    <property type="term" value="P:DNA replication"/>
    <property type="evidence" value="ECO:0007669"/>
    <property type="project" value="UniProtKB-KW"/>
</dbReference>
<evidence type="ECO:0000256" key="4">
    <source>
        <dbReference type="ARBA" id="ARBA00022723"/>
    </source>
</evidence>
<comment type="function">
    <text evidence="9">As part of the replication protein A (RPA/RP-A), a single-stranded DNA-binding heterotrimeric complex, may play an essential role in DNA replication, recombination and repair. Binds and stabilizes single-stranded DNA intermediates, preventing complementary DNA reannealing and recruiting different proteins involved in DNA metabolism.</text>
</comment>
<dbReference type="GO" id="GO:0006310">
    <property type="term" value="P:DNA recombination"/>
    <property type="evidence" value="ECO:0007669"/>
    <property type="project" value="InterPro"/>
</dbReference>
<keyword evidence="8 9" id="KW-0539">Nucleus</keyword>
<dbReference type="FunFam" id="2.40.50.140:FF:000090">
    <property type="entry name" value="Replication protein A subunit"/>
    <property type="match status" value="1"/>
</dbReference>
<keyword evidence="5 9" id="KW-0863">Zinc-finger</keyword>
<dbReference type="GO" id="GO:0000781">
    <property type="term" value="C:chromosome, telomeric region"/>
    <property type="evidence" value="ECO:0007669"/>
    <property type="project" value="UniProtKB-ARBA"/>
</dbReference>
<dbReference type="Pfam" id="PF08646">
    <property type="entry name" value="Rep_fac-A_C"/>
    <property type="match status" value="1"/>
</dbReference>
<dbReference type="CDD" id="cd04475">
    <property type="entry name" value="RPA1_DBD_B"/>
    <property type="match status" value="1"/>
</dbReference>
<evidence type="ECO:0000313" key="16">
    <source>
        <dbReference type="Proteomes" id="UP001140172"/>
    </source>
</evidence>
<dbReference type="InterPro" id="IPR031657">
    <property type="entry name" value="REPA_OB_2"/>
</dbReference>
<name>A0A9W8LJ87_9FUNG</name>
<dbReference type="GO" id="GO:0007004">
    <property type="term" value="P:telomere maintenance via telomerase"/>
    <property type="evidence" value="ECO:0007669"/>
    <property type="project" value="UniProtKB-ARBA"/>
</dbReference>
<dbReference type="GO" id="GO:0008270">
    <property type="term" value="F:zinc ion binding"/>
    <property type="evidence" value="ECO:0007669"/>
    <property type="project" value="UniProtKB-KW"/>
</dbReference>
<evidence type="ECO:0000256" key="1">
    <source>
        <dbReference type="ARBA" id="ARBA00004123"/>
    </source>
</evidence>
<dbReference type="FunFam" id="2.40.50.140:FF:000064">
    <property type="entry name" value="Replication protein A subunit"/>
    <property type="match status" value="1"/>
</dbReference>
<dbReference type="SUPFAM" id="SSF50249">
    <property type="entry name" value="Nucleic acid-binding proteins"/>
    <property type="match status" value="4"/>
</dbReference>
<dbReference type="InterPro" id="IPR013955">
    <property type="entry name" value="Rep_factor-A_C"/>
</dbReference>
<dbReference type="GO" id="GO:0006281">
    <property type="term" value="P:DNA repair"/>
    <property type="evidence" value="ECO:0007669"/>
    <property type="project" value="InterPro"/>
</dbReference>
<evidence type="ECO:0000256" key="9">
    <source>
        <dbReference type="RuleBase" id="RU364130"/>
    </source>
</evidence>
<feature type="region of interest" description="Disordered" evidence="10">
    <location>
        <begin position="121"/>
        <end position="191"/>
    </location>
</feature>
<dbReference type="PANTHER" id="PTHR47165:SF4">
    <property type="entry name" value="OS03G0429900 PROTEIN"/>
    <property type="match status" value="1"/>
</dbReference>
<proteinExistence type="inferred from homology"/>
<dbReference type="OrthoDB" id="1751331at2759"/>
<evidence type="ECO:0000256" key="7">
    <source>
        <dbReference type="ARBA" id="ARBA00023125"/>
    </source>
</evidence>
<feature type="domain" description="Replication protein A OB" evidence="14">
    <location>
        <begin position="328"/>
        <end position="424"/>
    </location>
</feature>
<evidence type="ECO:0000259" key="12">
    <source>
        <dbReference type="Pfam" id="PF04057"/>
    </source>
</evidence>
<dbReference type="GO" id="GO:0003677">
    <property type="term" value="F:DNA binding"/>
    <property type="evidence" value="ECO:0007669"/>
    <property type="project" value="UniProtKB-KW"/>
</dbReference>
<organism evidence="15 16">
    <name type="scientific">Coemansia interrupta</name>
    <dbReference type="NCBI Taxonomy" id="1126814"/>
    <lineage>
        <taxon>Eukaryota</taxon>
        <taxon>Fungi</taxon>
        <taxon>Fungi incertae sedis</taxon>
        <taxon>Zoopagomycota</taxon>
        <taxon>Kickxellomycotina</taxon>
        <taxon>Kickxellomycetes</taxon>
        <taxon>Kickxellales</taxon>
        <taxon>Kickxellaceae</taxon>
        <taxon>Coemansia</taxon>
    </lineage>
</organism>
<feature type="domain" description="OB" evidence="11">
    <location>
        <begin position="219"/>
        <end position="299"/>
    </location>
</feature>
<sequence length="644" mass="71508">MSFNLSTGEIARFNEMEGSTPITQPLVLQVVSNIQPFGNQEPKRYRCMVSDGTKNTAIAVLSNTMTALVDQHQIARYTVLKVTKGNASKKPRPNETPIVFLIVVEAEILGTLEERIDSSGNAGVSMHQVPPPPQQNAQFESKPQFQSPPQQQYQPPQQQFQNQNQNQGSHPMGSFMARPDQPKPSFGASVSGAAVAPVHTGPAPPVHPIGDLNPYHNKWTIRARVTQKTNIKSWNKPTSSGRLFSVNLLDESGEIRATAFTQQVDKLYPLLEVGKVYYVSNAQVKMARQQFSNVNNQYELTFDDHSVVELCTEQGSVPQEHFDFIRLDSLGKFEKNNVVDVLAVVRDVGDITEITAKADQRKMRKRELTLVDQSGYQVRMTLWGDDADSFAVSGEPVLAFKGARVGDFGGRTLSLPSMGSMTINPDIPAAHQLRGWYDAGGRQQQFQSYGGSGGGGGGQGDSAEKFEAQLKTMAQVRDEHLGEGEGTDYFYLKGTIAYIRSNNLSYPGCPGDNCSKKVVENQSSGDWYCEKCQRAYAAPNYRYIFSINVSDETGQTWVQCFDEIGQVILGQSANVMAQYQANDEASFKRVLAEATFKEFKFRCRAKTEMFNENRRVRVSAVGIYPIDYVAEAKRLTRLIESYSQ</sequence>
<keyword evidence="3 9" id="KW-0235">DNA replication</keyword>
<dbReference type="Proteomes" id="UP001140172">
    <property type="component" value="Unassembled WGS sequence"/>
</dbReference>
<keyword evidence="4 9" id="KW-0479">Metal-binding</keyword>
<dbReference type="FunFam" id="2.40.50.140:FF:000041">
    <property type="entry name" value="Replication protein A subunit"/>
    <property type="match status" value="1"/>
</dbReference>
<dbReference type="Pfam" id="PF16900">
    <property type="entry name" value="REPA_OB_2"/>
    <property type="match status" value="1"/>
</dbReference>
<keyword evidence="6 9" id="KW-0862">Zinc</keyword>
<dbReference type="Pfam" id="PF04057">
    <property type="entry name" value="Rep-A_N"/>
    <property type="match status" value="1"/>
</dbReference>
<evidence type="ECO:0000256" key="3">
    <source>
        <dbReference type="ARBA" id="ARBA00022705"/>
    </source>
</evidence>
<dbReference type="GO" id="GO:0005662">
    <property type="term" value="C:DNA replication factor A complex"/>
    <property type="evidence" value="ECO:0007669"/>
    <property type="project" value="UniProtKB-ARBA"/>
</dbReference>
<evidence type="ECO:0000259" key="11">
    <source>
        <dbReference type="Pfam" id="PF01336"/>
    </source>
</evidence>
<dbReference type="PANTHER" id="PTHR47165">
    <property type="entry name" value="OS03G0429900 PROTEIN"/>
    <property type="match status" value="1"/>
</dbReference>
<keyword evidence="7 9" id="KW-0238">DNA-binding</keyword>
<dbReference type="NCBIfam" id="TIGR00617">
    <property type="entry name" value="rpa1"/>
    <property type="match status" value="1"/>
</dbReference>
<evidence type="ECO:0000256" key="8">
    <source>
        <dbReference type="ARBA" id="ARBA00023242"/>
    </source>
</evidence>
<dbReference type="InterPro" id="IPR007199">
    <property type="entry name" value="Rep_factor-A_N"/>
</dbReference>
<evidence type="ECO:0000256" key="6">
    <source>
        <dbReference type="ARBA" id="ARBA00022833"/>
    </source>
</evidence>
<dbReference type="InterPro" id="IPR004365">
    <property type="entry name" value="NA-bd_OB_tRNA"/>
</dbReference>
<feature type="domain" description="Replication factor-A protein 1 N-terminal" evidence="12">
    <location>
        <begin position="5"/>
        <end position="84"/>
    </location>
</feature>
<dbReference type="CDD" id="cd04476">
    <property type="entry name" value="RPA1_DBD_C"/>
    <property type="match status" value="1"/>
</dbReference>
<dbReference type="Pfam" id="PF01336">
    <property type="entry name" value="tRNA_anti-codon"/>
    <property type="match status" value="1"/>
</dbReference>
<dbReference type="AlphaFoldDB" id="A0A9W8LJ87"/>
<comment type="similarity">
    <text evidence="2 9">Belongs to the replication factor A protein 1 family.</text>
</comment>
<dbReference type="Gene3D" id="2.40.50.140">
    <property type="entry name" value="Nucleic acid-binding proteins"/>
    <property type="match status" value="4"/>
</dbReference>
<feature type="compositionally biased region" description="Low complexity" evidence="10">
    <location>
        <begin position="143"/>
        <end position="167"/>
    </location>
</feature>
<dbReference type="InterPro" id="IPR047192">
    <property type="entry name" value="Euk_RPA1_DBD_C"/>
</dbReference>
<evidence type="ECO:0000256" key="5">
    <source>
        <dbReference type="ARBA" id="ARBA00022771"/>
    </source>
</evidence>
<evidence type="ECO:0000259" key="14">
    <source>
        <dbReference type="Pfam" id="PF16900"/>
    </source>
</evidence>